<dbReference type="InterPro" id="IPR011009">
    <property type="entry name" value="Kinase-like_dom_sf"/>
</dbReference>
<organism evidence="2">
    <name type="scientific">Diabrotica virgifera virgifera</name>
    <name type="common">western corn rootworm</name>
    <dbReference type="NCBI Taxonomy" id="50390"/>
    <lineage>
        <taxon>Eukaryota</taxon>
        <taxon>Metazoa</taxon>
        <taxon>Ecdysozoa</taxon>
        <taxon>Arthropoda</taxon>
        <taxon>Hexapoda</taxon>
        <taxon>Insecta</taxon>
        <taxon>Pterygota</taxon>
        <taxon>Neoptera</taxon>
        <taxon>Endopterygota</taxon>
        <taxon>Coleoptera</taxon>
        <taxon>Polyphaga</taxon>
        <taxon>Cucujiformia</taxon>
        <taxon>Chrysomeloidea</taxon>
        <taxon>Chrysomelidae</taxon>
        <taxon>Galerucinae</taxon>
        <taxon>Diabroticina</taxon>
        <taxon>Diabroticites</taxon>
        <taxon>Diabrotica</taxon>
    </lineage>
</organism>
<dbReference type="AlphaFoldDB" id="A0A6P7H5T8"/>
<protein>
    <submittedName>
        <fullName evidence="2">Kinase suppressor of Ras 2-like</fullName>
    </submittedName>
</protein>
<feature type="domain" description="Protein kinase" evidence="1">
    <location>
        <begin position="1"/>
        <end position="99"/>
    </location>
</feature>
<dbReference type="Pfam" id="PF07714">
    <property type="entry name" value="PK_Tyr_Ser-Thr"/>
    <property type="match status" value="1"/>
</dbReference>
<gene>
    <name evidence="2" type="primary">LOC114347405</name>
</gene>
<dbReference type="PROSITE" id="PS50011">
    <property type="entry name" value="PROTEIN_KINASE_DOM"/>
    <property type="match status" value="1"/>
</dbReference>
<name>A0A6P7H5T8_DIAVI</name>
<dbReference type="InParanoid" id="A0A6P7H5T8"/>
<feature type="non-terminal residue" evidence="2">
    <location>
        <position position="1"/>
    </location>
</feature>
<dbReference type="InterPro" id="IPR000719">
    <property type="entry name" value="Prot_kinase_dom"/>
</dbReference>
<dbReference type="InterPro" id="IPR001245">
    <property type="entry name" value="Ser-Thr/Tyr_kinase_cat_dom"/>
</dbReference>
<sequence>RTDSLGIPPGWLCYLSPEIMRSLHAHQPHDEELPFSKASDVYAFGTVWYELLCGEWPFKAQPPEAVIWQVGKGMKQPLANLQASRDVKVSIHNDKKTIR</sequence>
<dbReference type="Gene3D" id="1.10.510.10">
    <property type="entry name" value="Transferase(Phosphotransferase) domain 1"/>
    <property type="match status" value="1"/>
</dbReference>
<dbReference type="GO" id="GO:0005524">
    <property type="term" value="F:ATP binding"/>
    <property type="evidence" value="ECO:0007669"/>
    <property type="project" value="InterPro"/>
</dbReference>
<proteinExistence type="predicted"/>
<dbReference type="RefSeq" id="XP_028153912.1">
    <property type="nucleotide sequence ID" value="XM_028298111.1"/>
</dbReference>
<dbReference type="GO" id="GO:0004672">
    <property type="term" value="F:protein kinase activity"/>
    <property type="evidence" value="ECO:0007669"/>
    <property type="project" value="InterPro"/>
</dbReference>
<dbReference type="SUPFAM" id="SSF56112">
    <property type="entry name" value="Protein kinase-like (PK-like)"/>
    <property type="match status" value="1"/>
</dbReference>
<evidence type="ECO:0000313" key="2">
    <source>
        <dbReference type="RefSeq" id="XP_028153912.1"/>
    </source>
</evidence>
<evidence type="ECO:0000259" key="1">
    <source>
        <dbReference type="PROSITE" id="PS50011"/>
    </source>
</evidence>
<accession>A0A6P7H5T8</accession>
<reference evidence="2" key="1">
    <citation type="submission" date="2025-08" db="UniProtKB">
        <authorList>
            <consortium name="RefSeq"/>
        </authorList>
    </citation>
    <scope>IDENTIFICATION</scope>
    <source>
        <tissue evidence="2">Whole insect</tissue>
    </source>
</reference>